<dbReference type="RefSeq" id="WP_031182983.1">
    <property type="nucleotide sequence ID" value="NZ_CP032230.1"/>
</dbReference>
<reference evidence="1 2" key="1">
    <citation type="submission" date="2018-08" db="EMBL/GenBank/DDBJ databases">
        <title>The complete genome sequence of Streptomyces seoulensis, a pioneer strain for nickel superoxide dismutase discovery.</title>
        <authorList>
            <person name="Shin J."/>
            <person name="Lee J.-S."/>
            <person name="Lee E.-J."/>
            <person name="Youn H.-D."/>
        </authorList>
    </citation>
    <scope>NUCLEOTIDE SEQUENCE [LARGE SCALE GENOMIC DNA]</scope>
    <source>
        <strain evidence="1 2">KCTC 9819</strain>
        <plasmid evidence="1 2">unnamed</plasmid>
    </source>
</reference>
<keyword evidence="1" id="KW-0614">Plasmid</keyword>
<geneLocation type="plasmid" evidence="1">
    <name>unnamed</name>
</geneLocation>
<evidence type="ECO:0000313" key="2">
    <source>
        <dbReference type="Proteomes" id="UP000292547"/>
    </source>
</evidence>
<dbReference type="EMBL" id="CP032230">
    <property type="protein sequence ID" value="QBJ94486.1"/>
    <property type="molecule type" value="Genomic_DNA"/>
</dbReference>
<dbReference type="GeneID" id="300103012"/>
<dbReference type="AlphaFoldDB" id="A0A4V1A0G3"/>
<evidence type="ECO:0000313" key="1">
    <source>
        <dbReference type="EMBL" id="QBJ94486.1"/>
    </source>
</evidence>
<proteinExistence type="predicted"/>
<gene>
    <name evidence="1" type="ORF">D0Z67_29400</name>
</gene>
<sequence length="98" mass="10546">MTTMTSEATTPSPFARDPFYCLGIADAYDEYTAGEDIHALKQRAEEMLDAAPTGLVPANLYVCGYATAIAGLLNGHIAQIGAQTEVAHRWLTEQERAA</sequence>
<dbReference type="STRING" id="73044.GCA_000725795_04874"/>
<accession>A0A4V1A0G3</accession>
<dbReference type="Proteomes" id="UP000292547">
    <property type="component" value="Plasmid unnamed"/>
</dbReference>
<keyword evidence="2" id="KW-1185">Reference proteome</keyword>
<dbReference type="OrthoDB" id="4211937at2"/>
<dbReference type="KEGG" id="sseo:D0Z67_29400"/>
<name>A0A4V1A0G3_STRSO</name>
<protein>
    <submittedName>
        <fullName evidence="1">Uncharacterized protein</fullName>
    </submittedName>
</protein>
<organism evidence="1 2">
    <name type="scientific">Streptomyces seoulensis</name>
    <dbReference type="NCBI Taxonomy" id="73044"/>
    <lineage>
        <taxon>Bacteria</taxon>
        <taxon>Bacillati</taxon>
        <taxon>Actinomycetota</taxon>
        <taxon>Actinomycetes</taxon>
        <taxon>Kitasatosporales</taxon>
        <taxon>Streptomycetaceae</taxon>
        <taxon>Streptomyces</taxon>
    </lineage>
</organism>